<protein>
    <submittedName>
        <fullName evidence="4">GCN5-related N-acetyltransferase</fullName>
    </submittedName>
</protein>
<dbReference type="GO" id="GO:0016747">
    <property type="term" value="F:acyltransferase activity, transferring groups other than amino-acyl groups"/>
    <property type="evidence" value="ECO:0007669"/>
    <property type="project" value="InterPro"/>
</dbReference>
<evidence type="ECO:0000259" key="3">
    <source>
        <dbReference type="PROSITE" id="PS51186"/>
    </source>
</evidence>
<dbReference type="RefSeq" id="WP_012871491.1">
    <property type="nucleotide sequence ID" value="NC_013523.1"/>
</dbReference>
<dbReference type="SMR" id="D1C2H7"/>
<dbReference type="InterPro" id="IPR050680">
    <property type="entry name" value="YpeA/RimI_acetyltransf"/>
</dbReference>
<keyword evidence="2" id="KW-0012">Acyltransferase</keyword>
<dbReference type="AlphaFoldDB" id="D1C2H7"/>
<dbReference type="KEGG" id="sti:Sthe_1008"/>
<dbReference type="Pfam" id="PF13508">
    <property type="entry name" value="Acetyltransf_7"/>
    <property type="match status" value="1"/>
</dbReference>
<evidence type="ECO:0000313" key="4">
    <source>
        <dbReference type="EMBL" id="ACZ38444.1"/>
    </source>
</evidence>
<dbReference type="Gene3D" id="3.40.630.30">
    <property type="match status" value="1"/>
</dbReference>
<accession>D1C2H7</accession>
<evidence type="ECO:0000256" key="1">
    <source>
        <dbReference type="ARBA" id="ARBA00022679"/>
    </source>
</evidence>
<dbReference type="PDB" id="3TT2">
    <property type="method" value="X-ray"/>
    <property type="resolution" value="2.73 A"/>
    <property type="chains" value="A=2-327"/>
</dbReference>
<dbReference type="eggNOG" id="COG0456">
    <property type="taxonomic scope" value="Bacteria"/>
</dbReference>
<dbReference type="EvolutionaryTrace" id="D1C2H7"/>
<gene>
    <name evidence="4" type="ordered locus">Sthe_1008</name>
</gene>
<dbReference type="InParanoid" id="D1C2H7"/>
<evidence type="ECO:0000256" key="2">
    <source>
        <dbReference type="ARBA" id="ARBA00023315"/>
    </source>
</evidence>
<reference evidence="6" key="3">
    <citation type="submission" date="2011-09" db="PDB data bank">
        <title>Crystal Structure of GCN5-related N-Acetyltransferase from Sphaerobacter thermophilus.</title>
        <authorList>
            <person name="Kim Y."/>
            <person name="Li H."/>
            <person name="Clancy S."/>
            <person name="Joachimiak A."/>
        </authorList>
    </citation>
    <scope>X-RAY CRYSTALLOGRAPHY (2.73 ANGSTROMS) OF 2-327</scope>
</reference>
<dbReference type="PANTHER" id="PTHR43420">
    <property type="entry name" value="ACETYLTRANSFERASE"/>
    <property type="match status" value="1"/>
</dbReference>
<dbReference type="PANTHER" id="PTHR43420:SF12">
    <property type="entry name" value="N-ACETYLTRANSFERASE DOMAIN-CONTAINING PROTEIN"/>
    <property type="match status" value="1"/>
</dbReference>
<dbReference type="PDBsum" id="3TT2"/>
<dbReference type="PROSITE" id="PS51186">
    <property type="entry name" value="GNAT"/>
    <property type="match status" value="2"/>
</dbReference>
<dbReference type="InterPro" id="IPR000182">
    <property type="entry name" value="GNAT_dom"/>
</dbReference>
<keyword evidence="1 4" id="KW-0808">Transferase</keyword>
<dbReference type="InterPro" id="IPR016181">
    <property type="entry name" value="Acyl_CoA_acyltransferase"/>
</dbReference>
<keyword evidence="6" id="KW-0002">3D-structure</keyword>
<dbReference type="Pfam" id="PF00583">
    <property type="entry name" value="Acetyltransf_1"/>
    <property type="match status" value="1"/>
</dbReference>
<evidence type="ECO:0007829" key="6">
    <source>
        <dbReference type="PDB" id="3TT2"/>
    </source>
</evidence>
<dbReference type="SUPFAM" id="SSF55729">
    <property type="entry name" value="Acyl-CoA N-acyltransferases (Nat)"/>
    <property type="match status" value="2"/>
</dbReference>
<organism evidence="4 5">
    <name type="scientific">Sphaerobacter thermophilus (strain ATCC 49802 / DSM 20745 / KCCM 41009 / NCIMB 13125 / S 6022)</name>
    <dbReference type="NCBI Taxonomy" id="479434"/>
    <lineage>
        <taxon>Bacteria</taxon>
        <taxon>Pseudomonadati</taxon>
        <taxon>Thermomicrobiota</taxon>
        <taxon>Thermomicrobia</taxon>
        <taxon>Sphaerobacterales</taxon>
        <taxon>Sphaerobacterineae</taxon>
        <taxon>Sphaerobacteraceae</taxon>
        <taxon>Sphaerobacter</taxon>
    </lineage>
</organism>
<proteinExistence type="evidence at protein level"/>
<dbReference type="HOGENOM" id="CLU_056890_3_0_0"/>
<dbReference type="Proteomes" id="UP000002027">
    <property type="component" value="Chromosome 1"/>
</dbReference>
<keyword evidence="5" id="KW-1185">Reference proteome</keyword>
<sequence length="327" mass="36541">MAARTLPDRFIARAPVPADAPAIARLIAACQEADGDEPDASAEEVLRDWEGLDLGQEAVLVVAPDGEAAAYADVLNRRYVQLSVYGYVHPRFRGMGLGTWLVQWGEEWIQDRMHLAPAEAQVTVQHYIRASSTSALRLMEQHGYRPVRDIWVMAITLDQPPPAPEWPEGITARTFVPGLDERATYEAVEEAFGDIWGRPPSTFERWLSMTQSERKDPELWLLAVETDSGHIVGTCLGQETAGKGWIGSVGVRRPWRGRGIALALLQEVFGVYYRRGVREVELSVDAESRTGAPRLYRRAGMHVKHRYVLHRKEIRPGIDLSTTAAHS</sequence>
<dbReference type="STRING" id="479434.Sthe_1008"/>
<reference evidence="4 5" key="2">
    <citation type="journal article" date="2010" name="Stand. Genomic Sci.">
        <title>Complete genome sequence of Desulfohalobium retbaense type strain (HR(100)).</title>
        <authorList>
            <person name="Spring S."/>
            <person name="Nolan M."/>
            <person name="Lapidus A."/>
            <person name="Glavina Del Rio T."/>
            <person name="Copeland A."/>
            <person name="Tice H."/>
            <person name="Cheng J.F."/>
            <person name="Lucas S."/>
            <person name="Land M."/>
            <person name="Chen F."/>
            <person name="Bruce D."/>
            <person name="Goodwin L."/>
            <person name="Pitluck S."/>
            <person name="Ivanova N."/>
            <person name="Mavromatis K."/>
            <person name="Mikhailova N."/>
            <person name="Pati A."/>
            <person name="Chen A."/>
            <person name="Palaniappan K."/>
            <person name="Hauser L."/>
            <person name="Chang Y.J."/>
            <person name="Jeffries C.D."/>
            <person name="Munk C."/>
            <person name="Kiss H."/>
            <person name="Chain P."/>
            <person name="Han C."/>
            <person name="Brettin T."/>
            <person name="Detter J.C."/>
            <person name="Schuler E."/>
            <person name="Goker M."/>
            <person name="Rohde M."/>
            <person name="Bristow J."/>
            <person name="Eisen J.A."/>
            <person name="Markowitz V."/>
            <person name="Hugenholtz P."/>
            <person name="Kyrpides N.C."/>
            <person name="Klenk H.P."/>
        </authorList>
    </citation>
    <scope>NUCLEOTIDE SEQUENCE [LARGE SCALE GENOMIC DNA]</scope>
    <source>
        <strain evidence="5">ATCC 49802 / DSM 20745 / S 6022</strain>
    </source>
</reference>
<feature type="domain" description="N-acetyltransferase" evidence="3">
    <location>
        <begin position="170"/>
        <end position="321"/>
    </location>
</feature>
<dbReference type="EMBL" id="CP001823">
    <property type="protein sequence ID" value="ACZ38444.1"/>
    <property type="molecule type" value="Genomic_DNA"/>
</dbReference>
<dbReference type="CDD" id="cd04301">
    <property type="entry name" value="NAT_SF"/>
    <property type="match status" value="2"/>
</dbReference>
<reference evidence="5" key="1">
    <citation type="submission" date="2009-11" db="EMBL/GenBank/DDBJ databases">
        <title>The complete chromosome 1 of Sphaerobacter thermophilus DSM 20745.</title>
        <authorList>
            <person name="Lucas S."/>
            <person name="Copeland A."/>
            <person name="Lapidus A."/>
            <person name="Glavina del Rio T."/>
            <person name="Dalin E."/>
            <person name="Tice H."/>
            <person name="Bruce D."/>
            <person name="Goodwin L."/>
            <person name="Pitluck S."/>
            <person name="Kyrpides N."/>
            <person name="Mavromatis K."/>
            <person name="Ivanova N."/>
            <person name="Mikhailova N."/>
            <person name="LaButti K.M."/>
            <person name="Clum A."/>
            <person name="Sun H.I."/>
            <person name="Brettin T."/>
            <person name="Detter J.C."/>
            <person name="Han C."/>
            <person name="Larimer F."/>
            <person name="Land M."/>
            <person name="Hauser L."/>
            <person name="Markowitz V."/>
            <person name="Cheng J.F."/>
            <person name="Hugenholtz P."/>
            <person name="Woyke T."/>
            <person name="Wu D."/>
            <person name="Steenblock K."/>
            <person name="Schneider S."/>
            <person name="Pukall R."/>
            <person name="Goeker M."/>
            <person name="Klenk H.P."/>
            <person name="Eisen J.A."/>
        </authorList>
    </citation>
    <scope>NUCLEOTIDE SEQUENCE [LARGE SCALE GENOMIC DNA]</scope>
    <source>
        <strain evidence="5">ATCC 49802 / DSM 20745 / S 6022</strain>
    </source>
</reference>
<evidence type="ECO:0000313" key="5">
    <source>
        <dbReference type="Proteomes" id="UP000002027"/>
    </source>
</evidence>
<feature type="domain" description="N-acetyltransferase" evidence="3">
    <location>
        <begin position="10"/>
        <end position="158"/>
    </location>
</feature>
<name>D1C2H7_SPHTD</name>